<name>A0A0L9UDQ2_PHAAN</name>
<accession>A0A0L9UDQ2</accession>
<evidence type="ECO:0000313" key="2">
    <source>
        <dbReference type="Proteomes" id="UP000053144"/>
    </source>
</evidence>
<dbReference type="Gramene" id="KOM40883">
    <property type="protein sequence ID" value="KOM40883"/>
    <property type="gene ID" value="LR48_Vigan04g108100"/>
</dbReference>
<dbReference type="AlphaFoldDB" id="A0A0L9UDQ2"/>
<organism evidence="1 2">
    <name type="scientific">Phaseolus angularis</name>
    <name type="common">Azuki bean</name>
    <name type="synonym">Vigna angularis</name>
    <dbReference type="NCBI Taxonomy" id="3914"/>
    <lineage>
        <taxon>Eukaryota</taxon>
        <taxon>Viridiplantae</taxon>
        <taxon>Streptophyta</taxon>
        <taxon>Embryophyta</taxon>
        <taxon>Tracheophyta</taxon>
        <taxon>Spermatophyta</taxon>
        <taxon>Magnoliopsida</taxon>
        <taxon>eudicotyledons</taxon>
        <taxon>Gunneridae</taxon>
        <taxon>Pentapetalae</taxon>
        <taxon>rosids</taxon>
        <taxon>fabids</taxon>
        <taxon>Fabales</taxon>
        <taxon>Fabaceae</taxon>
        <taxon>Papilionoideae</taxon>
        <taxon>50 kb inversion clade</taxon>
        <taxon>NPAAA clade</taxon>
        <taxon>indigoferoid/millettioid clade</taxon>
        <taxon>Phaseoleae</taxon>
        <taxon>Vigna</taxon>
    </lineage>
</organism>
<evidence type="ECO:0000313" key="1">
    <source>
        <dbReference type="EMBL" id="KOM40883.1"/>
    </source>
</evidence>
<proteinExistence type="predicted"/>
<sequence length="162" mass="17438">MAAQKGNVAKQIVQASTEALKTTFKSKAKKIPEKVAAAVLIQAETPSKENSTLFIPAPFFSSIVALHVYFLSPALLSSRWRLVSSNERAPALHPFFAGSKASLWCQVVGRATASAGRSTPKLLSKVLSHGPLFSVMKLLSLLDVEPFTCAPFQNESHFLPAS</sequence>
<dbReference type="EMBL" id="CM003374">
    <property type="protein sequence ID" value="KOM40883.1"/>
    <property type="molecule type" value="Genomic_DNA"/>
</dbReference>
<dbReference type="Proteomes" id="UP000053144">
    <property type="component" value="Chromosome 4"/>
</dbReference>
<reference evidence="2" key="1">
    <citation type="journal article" date="2015" name="Proc. Natl. Acad. Sci. U.S.A.">
        <title>Genome sequencing of adzuki bean (Vigna angularis) provides insight into high starch and low fat accumulation and domestication.</title>
        <authorList>
            <person name="Yang K."/>
            <person name="Tian Z."/>
            <person name="Chen C."/>
            <person name="Luo L."/>
            <person name="Zhao B."/>
            <person name="Wang Z."/>
            <person name="Yu L."/>
            <person name="Li Y."/>
            <person name="Sun Y."/>
            <person name="Li W."/>
            <person name="Chen Y."/>
            <person name="Li Y."/>
            <person name="Zhang Y."/>
            <person name="Ai D."/>
            <person name="Zhao J."/>
            <person name="Shang C."/>
            <person name="Ma Y."/>
            <person name="Wu B."/>
            <person name="Wang M."/>
            <person name="Gao L."/>
            <person name="Sun D."/>
            <person name="Zhang P."/>
            <person name="Guo F."/>
            <person name="Wang W."/>
            <person name="Li Y."/>
            <person name="Wang J."/>
            <person name="Varshney R.K."/>
            <person name="Wang J."/>
            <person name="Ling H.Q."/>
            <person name="Wan P."/>
        </authorList>
    </citation>
    <scope>NUCLEOTIDE SEQUENCE</scope>
    <source>
        <strain evidence="2">cv. Jingnong 6</strain>
    </source>
</reference>
<gene>
    <name evidence="1" type="ORF">LR48_Vigan04g108100</name>
</gene>
<protein>
    <submittedName>
        <fullName evidence="1">Uncharacterized protein</fullName>
    </submittedName>
</protein>